<dbReference type="STRING" id="1002809.SSIL_0770"/>
<evidence type="ECO:0000313" key="11">
    <source>
        <dbReference type="EMBL" id="BAK17738.1"/>
    </source>
</evidence>
<dbReference type="KEGG" id="siv:SSIL_0929"/>
<dbReference type="EMBL" id="AP012157">
    <property type="protein sequence ID" value="BAK17075.1"/>
    <property type="molecule type" value="Genomic_DNA"/>
</dbReference>
<dbReference type="KEGG" id="siv:SSIL_2004"/>
<dbReference type="InterPro" id="IPR009057">
    <property type="entry name" value="Homeodomain-like_sf"/>
</dbReference>
<dbReference type="PATRIC" id="fig|1002809.3.peg.1488"/>
<dbReference type="EMBL" id="AP012157">
    <property type="protein sequence ID" value="BAK15201.1"/>
    <property type="molecule type" value="Genomic_DNA"/>
</dbReference>
<evidence type="ECO:0000256" key="1">
    <source>
        <dbReference type="SAM" id="Coils"/>
    </source>
</evidence>
<accession>F2F083</accession>
<dbReference type="KEGG" id="siv:SSIL_3078"/>
<evidence type="ECO:0000313" key="4">
    <source>
        <dbReference type="EMBL" id="BAK15204.1"/>
    </source>
</evidence>
<dbReference type="InterPro" id="IPR002514">
    <property type="entry name" value="Transposase_8"/>
</dbReference>
<dbReference type="RefSeq" id="WP_014822792.1">
    <property type="nucleotide sequence ID" value="NC_018065.1"/>
</dbReference>
<evidence type="ECO:0000313" key="12">
    <source>
        <dbReference type="Proteomes" id="UP000006691"/>
    </source>
</evidence>
<dbReference type="Pfam" id="PF01527">
    <property type="entry name" value="HTH_Tnp_1"/>
    <property type="match status" value="1"/>
</dbReference>
<dbReference type="EMBL" id="AP012157">
    <property type="protein sequence ID" value="BAK15389.1"/>
    <property type="molecule type" value="Genomic_DNA"/>
</dbReference>
<reference evidence="2 12" key="2">
    <citation type="journal article" date="2012" name="J. Biosci. Bioeng.">
        <title>Complete genome sequence and characterization of the N-acylhomoserine lactone-degrading gene of the potato leaf-associated Solibacillus silvestris.</title>
        <authorList>
            <person name="Morohoshi T."/>
            <person name="Tominaga Y."/>
            <person name="Someya N."/>
            <person name="Ikeda T."/>
        </authorList>
    </citation>
    <scope>NUCLEOTIDE SEQUENCE [LARGE SCALE GENOMIC DNA]</scope>
    <source>
        <strain evidence="2 12">StLB046</strain>
    </source>
</reference>
<proteinExistence type="predicted"/>
<dbReference type="KEGG" id="siv:SSIL_0781"/>
<dbReference type="KEGG" id="siv:SSIL_0966"/>
<evidence type="ECO:0000313" key="3">
    <source>
        <dbReference type="EMBL" id="BAK15201.1"/>
    </source>
</evidence>
<dbReference type="eggNOG" id="COG2963">
    <property type="taxonomic scope" value="Bacteria"/>
</dbReference>
<dbReference type="KEGG" id="siv:SSIL_1475"/>
<evidence type="ECO:0000313" key="5">
    <source>
        <dbReference type="EMBL" id="BAK15352.1"/>
    </source>
</evidence>
<dbReference type="AlphaFoldDB" id="F2F083"/>
<dbReference type="KEGG" id="siv:SSIL_0770"/>
<dbReference type="KEGG" id="siv:SSIL_2652"/>
<protein>
    <submittedName>
        <fullName evidence="2">Transposase</fullName>
    </submittedName>
</protein>
<evidence type="ECO:0000313" key="10">
    <source>
        <dbReference type="EMBL" id="BAK17501.1"/>
    </source>
</evidence>
<dbReference type="Gene3D" id="1.10.10.60">
    <property type="entry name" value="Homeodomain-like"/>
    <property type="match status" value="1"/>
</dbReference>
<feature type="coiled-coil region" evidence="1">
    <location>
        <begin position="67"/>
        <end position="98"/>
    </location>
</feature>
<dbReference type="EMBL" id="AP012157">
    <property type="protein sequence ID" value="BAK17501.1"/>
    <property type="molecule type" value="Genomic_DNA"/>
</dbReference>
<dbReference type="GO" id="GO:0004803">
    <property type="term" value="F:transposase activity"/>
    <property type="evidence" value="ECO:0007669"/>
    <property type="project" value="InterPro"/>
</dbReference>
<dbReference type="EMBL" id="AP012157">
    <property type="protein sequence ID" value="BAK15193.1"/>
    <property type="molecule type" value="Genomic_DNA"/>
</dbReference>
<reference evidence="12" key="1">
    <citation type="submission" date="2011-04" db="EMBL/GenBank/DDBJ databases">
        <title>Genome sequence of Solibacillus silvestris StLB046.</title>
        <authorList>
            <person name="Morohoshi T."/>
            <person name="Someya N."/>
            <person name="Ikeda T."/>
        </authorList>
    </citation>
    <scope>NUCLEOTIDE SEQUENCE [LARGE SCALE GENOMIC DNA]</scope>
    <source>
        <strain evidence="12">StLB046</strain>
    </source>
</reference>
<name>F2F083_SOLSS</name>
<evidence type="ECO:0000313" key="8">
    <source>
        <dbReference type="EMBL" id="BAK16427.1"/>
    </source>
</evidence>
<dbReference type="EMBL" id="AP012157">
    <property type="protein sequence ID" value="BAK17738.1"/>
    <property type="molecule type" value="Genomic_DNA"/>
</dbReference>
<organism evidence="2 12">
    <name type="scientific">Solibacillus silvestris (strain StLB046)</name>
    <name type="common">Bacillus silvestris</name>
    <dbReference type="NCBI Taxonomy" id="1002809"/>
    <lineage>
        <taxon>Bacteria</taxon>
        <taxon>Bacillati</taxon>
        <taxon>Bacillota</taxon>
        <taxon>Bacilli</taxon>
        <taxon>Bacillales</taxon>
        <taxon>Caryophanaceae</taxon>
        <taxon>Solibacillus</taxon>
    </lineage>
</organism>
<dbReference type="KEGG" id="siv:SSIL_0778"/>
<dbReference type="EMBL" id="AP012157">
    <property type="protein sequence ID" value="BAK15898.1"/>
    <property type="molecule type" value="Genomic_DNA"/>
</dbReference>
<dbReference type="GO" id="GO:0006313">
    <property type="term" value="P:DNA transposition"/>
    <property type="evidence" value="ECO:0007669"/>
    <property type="project" value="InterPro"/>
</dbReference>
<sequence>MKEKQTRKRLDAQTKEYILKSVLEDGAKVSDLAFKFEIGSSTIHKWIKDYRESKNQDVTRYFTSSEVDKLQAAFDKKLRDLEEENEILKKAMHIFAKNPE</sequence>
<keyword evidence="12" id="KW-1185">Reference proteome</keyword>
<evidence type="ECO:0000313" key="6">
    <source>
        <dbReference type="EMBL" id="BAK15389.1"/>
    </source>
</evidence>
<dbReference type="EMBL" id="AP012157">
    <property type="protein sequence ID" value="BAK15204.1"/>
    <property type="molecule type" value="Genomic_DNA"/>
</dbReference>
<dbReference type="Proteomes" id="UP000006691">
    <property type="component" value="Chromosome"/>
</dbReference>
<gene>
    <name evidence="2" type="ordered locus">SSIL_0770</name>
    <name evidence="3" type="ordered locus">SSIL_0778</name>
    <name evidence="4" type="ordered locus">SSIL_0781</name>
    <name evidence="5" type="ordered locus">SSIL_0929</name>
    <name evidence="6" type="ordered locus">SSIL_0966</name>
    <name evidence="7" type="ordered locus">SSIL_1475</name>
    <name evidence="8" type="ordered locus">SSIL_2004</name>
    <name evidence="9" type="ordered locus">SSIL_2652</name>
    <name evidence="10" type="ordered locus">SSIL_3078</name>
    <name evidence="11" type="ordered locus">SSIL_3315</name>
</gene>
<evidence type="ECO:0000313" key="7">
    <source>
        <dbReference type="EMBL" id="BAK15898.1"/>
    </source>
</evidence>
<evidence type="ECO:0000313" key="2">
    <source>
        <dbReference type="EMBL" id="BAK15193.1"/>
    </source>
</evidence>
<dbReference type="EMBL" id="AP012157">
    <property type="protein sequence ID" value="BAK16427.1"/>
    <property type="molecule type" value="Genomic_DNA"/>
</dbReference>
<dbReference type="GO" id="GO:0003677">
    <property type="term" value="F:DNA binding"/>
    <property type="evidence" value="ECO:0007669"/>
    <property type="project" value="InterPro"/>
</dbReference>
<evidence type="ECO:0000313" key="9">
    <source>
        <dbReference type="EMBL" id="BAK17075.1"/>
    </source>
</evidence>
<keyword evidence="1" id="KW-0175">Coiled coil</keyword>
<dbReference type="SUPFAM" id="SSF46689">
    <property type="entry name" value="Homeodomain-like"/>
    <property type="match status" value="1"/>
</dbReference>
<dbReference type="HOGENOM" id="CLU_027402_33_1_9"/>
<dbReference type="EMBL" id="AP012157">
    <property type="protein sequence ID" value="BAK15352.1"/>
    <property type="molecule type" value="Genomic_DNA"/>
</dbReference>
<dbReference type="KEGG" id="siv:SSIL_3315"/>